<reference evidence="2 3" key="1">
    <citation type="submission" date="2021-12" db="EMBL/GenBank/DDBJ databases">
        <title>Genome sequencing of bacteria with rrn-lacking chromosome and rrn-plasmid.</title>
        <authorList>
            <person name="Anda M."/>
            <person name="Iwasaki W."/>
        </authorList>
    </citation>
    <scope>NUCLEOTIDE SEQUENCE [LARGE SCALE GENOMIC DNA]</scope>
    <source>
        <strain evidence="2 3">NBRC 15940</strain>
    </source>
</reference>
<protein>
    <recommendedName>
        <fullName evidence="4">Signal peptidase I</fullName>
    </recommendedName>
</protein>
<accession>A0AAN5AL12</accession>
<organism evidence="2 3">
    <name type="scientific">Persicobacter diffluens</name>
    <dbReference type="NCBI Taxonomy" id="981"/>
    <lineage>
        <taxon>Bacteria</taxon>
        <taxon>Pseudomonadati</taxon>
        <taxon>Bacteroidota</taxon>
        <taxon>Cytophagia</taxon>
        <taxon>Cytophagales</taxon>
        <taxon>Persicobacteraceae</taxon>
        <taxon>Persicobacter</taxon>
    </lineage>
</organism>
<dbReference type="Proteomes" id="UP001310022">
    <property type="component" value="Unassembled WGS sequence"/>
</dbReference>
<proteinExistence type="predicted"/>
<keyword evidence="1" id="KW-0812">Transmembrane</keyword>
<evidence type="ECO:0000313" key="3">
    <source>
        <dbReference type="Proteomes" id="UP001310022"/>
    </source>
</evidence>
<feature type="transmembrane region" description="Helical" evidence="1">
    <location>
        <begin position="91"/>
        <end position="110"/>
    </location>
</feature>
<comment type="caution">
    <text evidence="2">The sequence shown here is derived from an EMBL/GenBank/DDBJ whole genome shotgun (WGS) entry which is preliminary data.</text>
</comment>
<gene>
    <name evidence="2" type="ORF">PEDI_29340</name>
</gene>
<feature type="transmembrane region" description="Helical" evidence="1">
    <location>
        <begin position="62"/>
        <end position="79"/>
    </location>
</feature>
<dbReference type="AlphaFoldDB" id="A0AAN5AL12"/>
<keyword evidence="1" id="KW-1133">Transmembrane helix</keyword>
<evidence type="ECO:0000313" key="2">
    <source>
        <dbReference type="EMBL" id="GJM62382.1"/>
    </source>
</evidence>
<keyword evidence="3" id="KW-1185">Reference proteome</keyword>
<evidence type="ECO:0008006" key="4">
    <source>
        <dbReference type="Google" id="ProtNLM"/>
    </source>
</evidence>
<feature type="transmembrane region" description="Helical" evidence="1">
    <location>
        <begin position="12"/>
        <end position="32"/>
    </location>
</feature>
<sequence>MENYENAAGSGLVMIVYFALIVIQIVALWKIFEKAGQEGWKAIIPIYNIIILLEIIGKPWWWLLLLFLPIINLFIYVMMCHLTSQSYGKGIGFTLGLIFLSPIFYLILGLDSSIRYLGPAGASAQTF</sequence>
<name>A0AAN5AL12_9BACT</name>
<dbReference type="Pfam" id="PF18936">
    <property type="entry name" value="DUF5684"/>
    <property type="match status" value="1"/>
</dbReference>
<dbReference type="InterPro" id="IPR043739">
    <property type="entry name" value="DUF5684"/>
</dbReference>
<dbReference type="RefSeq" id="WP_338237663.1">
    <property type="nucleotide sequence ID" value="NZ_BQKE01000001.1"/>
</dbReference>
<dbReference type="EMBL" id="BQKE01000001">
    <property type="protein sequence ID" value="GJM62382.1"/>
    <property type="molecule type" value="Genomic_DNA"/>
</dbReference>
<keyword evidence="1" id="KW-0472">Membrane</keyword>
<feature type="transmembrane region" description="Helical" evidence="1">
    <location>
        <begin position="39"/>
        <end position="56"/>
    </location>
</feature>
<evidence type="ECO:0000256" key="1">
    <source>
        <dbReference type="SAM" id="Phobius"/>
    </source>
</evidence>